<dbReference type="SUPFAM" id="SSF53448">
    <property type="entry name" value="Nucleotide-diphospho-sugar transferases"/>
    <property type="match status" value="1"/>
</dbReference>
<reference evidence="2 3" key="1">
    <citation type="submission" date="2013-08" db="EMBL/GenBank/DDBJ databases">
        <authorList>
            <person name="Weinstock G."/>
            <person name="Sodergren E."/>
            <person name="Wylie T."/>
            <person name="Fulton L."/>
            <person name="Fulton R."/>
            <person name="Fronick C."/>
            <person name="O'Laughlin M."/>
            <person name="Godfrey J."/>
            <person name="Miner T."/>
            <person name="Herter B."/>
            <person name="Appelbaum E."/>
            <person name="Cordes M."/>
            <person name="Lek S."/>
            <person name="Wollam A."/>
            <person name="Pepin K.H."/>
            <person name="Palsikar V.B."/>
            <person name="Mitreva M."/>
            <person name="Wilson R.K."/>
        </authorList>
    </citation>
    <scope>NUCLEOTIDE SEQUENCE [LARGE SCALE GENOMIC DNA]</scope>
    <source>
        <strain evidence="2 3">ATCC 700332</strain>
    </source>
</reference>
<organism evidence="2 3">
    <name type="scientific">Treponema lecithinolyticum ATCC 700332</name>
    <dbReference type="NCBI Taxonomy" id="1321815"/>
    <lineage>
        <taxon>Bacteria</taxon>
        <taxon>Pseudomonadati</taxon>
        <taxon>Spirochaetota</taxon>
        <taxon>Spirochaetia</taxon>
        <taxon>Spirochaetales</taxon>
        <taxon>Treponemataceae</taxon>
        <taxon>Treponema</taxon>
    </lineage>
</organism>
<evidence type="ECO:0000313" key="2">
    <source>
        <dbReference type="EMBL" id="ERJ93125.1"/>
    </source>
</evidence>
<feature type="region of interest" description="Disordered" evidence="1">
    <location>
        <begin position="83"/>
        <end position="102"/>
    </location>
</feature>
<sequence>MKDVVFLYNKKRSLFCGAKKSDTVPDSISEPFVIPQTAEAQFPLAPVAVVIPACSEYPGILKTFESIKESAVYAYNKIGRSKSFSSKKNADSENGSDAGGGNGNGAMHQTLCTLVCVVNNRCDSPDKIKENNRLLLNWAENNAVSFCSASSAGFALGAIGTAEKQKTLSLVFLDCASKGHEMPCGNGVGWARRYGMDWAVLNGARVIACMDADTTVSRSYVRALQDFLLQVTGAEQNAHAPPAGAITEFFHRKTKEPVLQKAINAYEFFIKEHSRRLYKAGTPFYPYALGPSIVCSAWGYASCGGMNMRLSGEDFYFLQSLIKLHIQQSARLHACEYSSASAALSFCDFPLLNCAVYPAARLSQRTLFGTGQKLYELTQNKNAEIPSLLYPDEVYKKIKKLMNFVHVYMRNNDSRVFYLKVKKELPDVYKFFEKEKFFEVWEKIQKQNRKNTSKREAAFYIWFDALKILRLIHYLMR</sequence>
<protein>
    <recommendedName>
        <fullName evidence="4">Glycosyltransferase 2-like domain-containing protein</fullName>
    </recommendedName>
</protein>
<dbReference type="EMBL" id="AWVH01000030">
    <property type="protein sequence ID" value="ERJ93125.1"/>
    <property type="molecule type" value="Genomic_DNA"/>
</dbReference>
<comment type="caution">
    <text evidence="2">The sequence shown here is derived from an EMBL/GenBank/DDBJ whole genome shotgun (WGS) entry which is preliminary data.</text>
</comment>
<dbReference type="RefSeq" id="WP_021687336.1">
    <property type="nucleotide sequence ID" value="NZ_KI260566.1"/>
</dbReference>
<evidence type="ECO:0000256" key="1">
    <source>
        <dbReference type="SAM" id="MobiDB-lite"/>
    </source>
</evidence>
<keyword evidence="3" id="KW-1185">Reference proteome</keyword>
<gene>
    <name evidence="2" type="ORF">HMPREF9193_01125</name>
</gene>
<accession>A0ABN0NYP6</accession>
<proteinExistence type="predicted"/>
<evidence type="ECO:0008006" key="4">
    <source>
        <dbReference type="Google" id="ProtNLM"/>
    </source>
</evidence>
<evidence type="ECO:0000313" key="3">
    <source>
        <dbReference type="Proteomes" id="UP000016649"/>
    </source>
</evidence>
<name>A0ABN0NYP6_TRELE</name>
<dbReference type="Proteomes" id="UP000016649">
    <property type="component" value="Unassembled WGS sequence"/>
</dbReference>
<dbReference type="InterPro" id="IPR029044">
    <property type="entry name" value="Nucleotide-diphossugar_trans"/>
</dbReference>